<accession>N1Q184</accession>
<name>N1Q184_DOTSN</name>
<reference evidence="2 3" key="2">
    <citation type="journal article" date="2012" name="PLoS Pathog.">
        <title>Diverse lifestyles and strategies of plant pathogenesis encoded in the genomes of eighteen Dothideomycetes fungi.</title>
        <authorList>
            <person name="Ohm R.A."/>
            <person name="Feau N."/>
            <person name="Henrissat B."/>
            <person name="Schoch C.L."/>
            <person name="Horwitz B.A."/>
            <person name="Barry K.W."/>
            <person name="Condon B.J."/>
            <person name="Copeland A.C."/>
            <person name="Dhillon B."/>
            <person name="Glaser F."/>
            <person name="Hesse C.N."/>
            <person name="Kosti I."/>
            <person name="LaButti K."/>
            <person name="Lindquist E.A."/>
            <person name="Lucas S."/>
            <person name="Salamov A.A."/>
            <person name="Bradshaw R.E."/>
            <person name="Ciuffetti L."/>
            <person name="Hamelin R.C."/>
            <person name="Kema G.H.J."/>
            <person name="Lawrence C."/>
            <person name="Scott J.A."/>
            <person name="Spatafora J.W."/>
            <person name="Turgeon B.G."/>
            <person name="de Wit P.J.G.M."/>
            <person name="Zhong S."/>
            <person name="Goodwin S.B."/>
            <person name="Grigoriev I.V."/>
        </authorList>
    </citation>
    <scope>NUCLEOTIDE SEQUENCE [LARGE SCALE GENOMIC DNA]</scope>
    <source>
        <strain evidence="3">NZE10 / CBS 128990</strain>
    </source>
</reference>
<organism evidence="2 3">
    <name type="scientific">Dothistroma septosporum (strain NZE10 / CBS 128990)</name>
    <name type="common">Red band needle blight fungus</name>
    <name type="synonym">Mycosphaerella pini</name>
    <dbReference type="NCBI Taxonomy" id="675120"/>
    <lineage>
        <taxon>Eukaryota</taxon>
        <taxon>Fungi</taxon>
        <taxon>Dikarya</taxon>
        <taxon>Ascomycota</taxon>
        <taxon>Pezizomycotina</taxon>
        <taxon>Dothideomycetes</taxon>
        <taxon>Dothideomycetidae</taxon>
        <taxon>Mycosphaerellales</taxon>
        <taxon>Mycosphaerellaceae</taxon>
        <taxon>Dothistroma</taxon>
    </lineage>
</organism>
<keyword evidence="3" id="KW-1185">Reference proteome</keyword>
<keyword evidence="1" id="KW-0732">Signal</keyword>
<dbReference type="OrthoDB" id="190201at2759"/>
<feature type="signal peptide" evidence="1">
    <location>
        <begin position="1"/>
        <end position="18"/>
    </location>
</feature>
<proteinExistence type="predicted"/>
<dbReference type="eggNOG" id="ENOG502SPR5">
    <property type="taxonomic scope" value="Eukaryota"/>
</dbReference>
<protein>
    <submittedName>
        <fullName evidence="2">Uncharacterized protein</fullName>
    </submittedName>
</protein>
<dbReference type="HOGENOM" id="CLU_071125_1_0_1"/>
<dbReference type="Proteomes" id="UP000016933">
    <property type="component" value="Unassembled WGS sequence"/>
</dbReference>
<dbReference type="AlphaFoldDB" id="N1Q184"/>
<evidence type="ECO:0000313" key="2">
    <source>
        <dbReference type="EMBL" id="EME49516.1"/>
    </source>
</evidence>
<dbReference type="EMBL" id="KB446535">
    <property type="protein sequence ID" value="EME49516.1"/>
    <property type="molecule type" value="Genomic_DNA"/>
</dbReference>
<evidence type="ECO:0000313" key="3">
    <source>
        <dbReference type="Proteomes" id="UP000016933"/>
    </source>
</evidence>
<dbReference type="STRING" id="675120.N1Q184"/>
<evidence type="ECO:0000256" key="1">
    <source>
        <dbReference type="SAM" id="SignalP"/>
    </source>
</evidence>
<feature type="chain" id="PRO_5004109783" evidence="1">
    <location>
        <begin position="19"/>
        <end position="215"/>
    </location>
</feature>
<dbReference type="OMA" id="GSGPWFY"/>
<sequence>MLATDLTPLLALVAVVTARPIPRSTKAICPQNLITIAPDTTSCEGAEYPEECRTAAIAAPNIAKSFEQFNLHSFGAQAAAVAIQLFESGDFRYNKNHFPAPGRPGQGTRNMQSPAFNEKYAEYLTSVSDSGIGRAQLDAARAEGPTAVLELVNTDQWSFASAAWFIDIQCSDAVKQGLDAGTQEGFSNYITECVGTTLTEDRTAGWQKVIAMGKW</sequence>
<reference evidence="3" key="1">
    <citation type="journal article" date="2012" name="PLoS Genet.">
        <title>The genomes of the fungal plant pathogens Cladosporium fulvum and Dothistroma septosporum reveal adaptation to different hosts and lifestyles but also signatures of common ancestry.</title>
        <authorList>
            <person name="de Wit P.J.G.M."/>
            <person name="van der Burgt A."/>
            <person name="Oekmen B."/>
            <person name="Stergiopoulos I."/>
            <person name="Abd-Elsalam K.A."/>
            <person name="Aerts A.L."/>
            <person name="Bahkali A.H."/>
            <person name="Beenen H.G."/>
            <person name="Chettri P."/>
            <person name="Cox M.P."/>
            <person name="Datema E."/>
            <person name="de Vries R.P."/>
            <person name="Dhillon B."/>
            <person name="Ganley A.R."/>
            <person name="Griffiths S.A."/>
            <person name="Guo Y."/>
            <person name="Hamelin R.C."/>
            <person name="Henrissat B."/>
            <person name="Kabir M.S."/>
            <person name="Jashni M.K."/>
            <person name="Kema G."/>
            <person name="Klaubauf S."/>
            <person name="Lapidus A."/>
            <person name="Levasseur A."/>
            <person name="Lindquist E."/>
            <person name="Mehrabi R."/>
            <person name="Ohm R.A."/>
            <person name="Owen T.J."/>
            <person name="Salamov A."/>
            <person name="Schwelm A."/>
            <person name="Schijlen E."/>
            <person name="Sun H."/>
            <person name="van den Burg H.A."/>
            <person name="van Ham R.C.H.J."/>
            <person name="Zhang S."/>
            <person name="Goodwin S.B."/>
            <person name="Grigoriev I.V."/>
            <person name="Collemare J."/>
            <person name="Bradshaw R.E."/>
        </authorList>
    </citation>
    <scope>NUCLEOTIDE SEQUENCE [LARGE SCALE GENOMIC DNA]</scope>
    <source>
        <strain evidence="3">NZE10 / CBS 128990</strain>
    </source>
</reference>
<gene>
    <name evidence="2" type="ORF">DOTSEDRAFT_58733</name>
</gene>